<gene>
    <name evidence="1" type="ORF">H920_05174</name>
</gene>
<organism evidence="1 2">
    <name type="scientific">Fukomys damarensis</name>
    <name type="common">Damaraland mole rat</name>
    <name type="synonym">Cryptomys damarensis</name>
    <dbReference type="NCBI Taxonomy" id="885580"/>
    <lineage>
        <taxon>Eukaryota</taxon>
        <taxon>Metazoa</taxon>
        <taxon>Chordata</taxon>
        <taxon>Craniata</taxon>
        <taxon>Vertebrata</taxon>
        <taxon>Euteleostomi</taxon>
        <taxon>Mammalia</taxon>
        <taxon>Eutheria</taxon>
        <taxon>Euarchontoglires</taxon>
        <taxon>Glires</taxon>
        <taxon>Rodentia</taxon>
        <taxon>Hystricomorpha</taxon>
        <taxon>Bathyergidae</taxon>
        <taxon>Fukomys</taxon>
    </lineage>
</organism>
<accession>A0A091DSZ6</accession>
<evidence type="ECO:0000313" key="1">
    <source>
        <dbReference type="EMBL" id="KFO33410.1"/>
    </source>
</evidence>
<name>A0A091DSZ6_FUKDA</name>
<reference evidence="1 2" key="1">
    <citation type="submission" date="2013-11" db="EMBL/GenBank/DDBJ databases">
        <title>The Damaraland mole rat (Fukomys damarensis) genome and evolution of African mole rats.</title>
        <authorList>
            <person name="Gladyshev V.N."/>
            <person name="Fang X."/>
        </authorList>
    </citation>
    <scope>NUCLEOTIDE SEQUENCE [LARGE SCALE GENOMIC DNA]</scope>
    <source>
        <tissue evidence="1">Liver</tissue>
    </source>
</reference>
<evidence type="ECO:0000313" key="2">
    <source>
        <dbReference type="Proteomes" id="UP000028990"/>
    </source>
</evidence>
<dbReference type="Proteomes" id="UP000028990">
    <property type="component" value="Unassembled WGS sequence"/>
</dbReference>
<keyword evidence="2" id="KW-1185">Reference proteome</keyword>
<dbReference type="EMBL" id="KN122091">
    <property type="protein sequence ID" value="KFO33410.1"/>
    <property type="molecule type" value="Genomic_DNA"/>
</dbReference>
<sequence>MARRSISGRRDMRRTTVRVPGHVLSFIEAACSPVYPPLLLSDAPAVLDLEAEVSHRSLQLPAHELNSCSPCGTEMPPFKTTCPRWDCNRSVSTLLSNSGISATAAGNRYANEYHPRIVPFNFESISNHIRF</sequence>
<dbReference type="AlphaFoldDB" id="A0A091DSZ6"/>
<proteinExistence type="predicted"/>
<protein>
    <submittedName>
        <fullName evidence="1">Uncharacterized protein</fullName>
    </submittedName>
</protein>